<dbReference type="InterPro" id="IPR003661">
    <property type="entry name" value="HisK_dim/P_dom"/>
</dbReference>
<evidence type="ECO:0000256" key="1">
    <source>
        <dbReference type="ARBA" id="ARBA00000085"/>
    </source>
</evidence>
<dbReference type="PROSITE" id="PS50109">
    <property type="entry name" value="HIS_KIN"/>
    <property type="match status" value="1"/>
</dbReference>
<dbReference type="EMBL" id="QFPN01000003">
    <property type="protein sequence ID" value="PZQ17003.1"/>
    <property type="molecule type" value="Genomic_DNA"/>
</dbReference>
<dbReference type="PANTHER" id="PTHR43711">
    <property type="entry name" value="TWO-COMPONENT HISTIDINE KINASE"/>
    <property type="match status" value="1"/>
</dbReference>
<feature type="transmembrane region" description="Helical" evidence="7">
    <location>
        <begin position="35"/>
        <end position="56"/>
    </location>
</feature>
<dbReference type="InterPro" id="IPR004358">
    <property type="entry name" value="Sig_transdc_His_kin-like_C"/>
</dbReference>
<evidence type="ECO:0000256" key="6">
    <source>
        <dbReference type="ARBA" id="ARBA00023012"/>
    </source>
</evidence>
<protein>
    <recommendedName>
        <fullName evidence="2">histidine kinase</fullName>
        <ecNumber evidence="2">2.7.13.3</ecNumber>
    </recommendedName>
</protein>
<dbReference type="Gene3D" id="1.10.287.130">
    <property type="match status" value="1"/>
</dbReference>
<evidence type="ECO:0000313" key="9">
    <source>
        <dbReference type="EMBL" id="PZQ17003.1"/>
    </source>
</evidence>
<evidence type="ECO:0000256" key="4">
    <source>
        <dbReference type="ARBA" id="ARBA00022679"/>
    </source>
</evidence>
<dbReference type="SMART" id="SM00388">
    <property type="entry name" value="HisKA"/>
    <property type="match status" value="1"/>
</dbReference>
<dbReference type="SUPFAM" id="SSF47384">
    <property type="entry name" value="Homodimeric domain of signal transducing histidine kinase"/>
    <property type="match status" value="1"/>
</dbReference>
<proteinExistence type="predicted"/>
<evidence type="ECO:0000313" key="10">
    <source>
        <dbReference type="Proteomes" id="UP000249577"/>
    </source>
</evidence>
<evidence type="ECO:0000259" key="8">
    <source>
        <dbReference type="PROSITE" id="PS50109"/>
    </source>
</evidence>
<sequence length="588" mass="61022">MLQTAAFRALSEHVADRLHDVAAADPATAERHRGFALTHLLAGALPIAALPALLVFAPASSFAGLAAIAWAILPIAAALDLSRSGALDRAVSIAAVAFVGLAAALGLATGGIASPAVGLLALPAIDAALAGARKGVVVALAAAGVAVVGLAAFPFLGFAAPIFDAALATVGAGAFGAYAVALALRAVALRQTSERAEAPTDERFERFASALDDLVTRHAPNGSATFASAAARRLLRSAPRELMDQGLFARVHVADRPAFLRALAMAAEGAAPRAEIRLRREERGAAPDFGWFEMRARRALPHEANAASLAAAPVVATYRCLAAAKAHEEALVVAREEAERASLAKTRFLAHMSHELRTPLNAIIGFSEILSDETLCRLTPERRADYAALIHRSGAHLLEVVNSILDMTRIESGAFSIVPRPCAPAPLVEHCLRLMELKAETAGVSLRAEIDPATAEIEADPRAVTQMLINLVANALKFTPRGGEVRVSLAPSRGGVALVVRDTGVGIAPEHVARLGEAFFQADAGRPQEGAGLGLSVVRGLVALHGGEFSVESAIGRGTAVTVFLPSAAADGRHDPIEACIEKVKRRA</sequence>
<feature type="transmembrane region" description="Helical" evidence="7">
    <location>
        <begin position="136"/>
        <end position="159"/>
    </location>
</feature>
<dbReference type="CDD" id="cd00082">
    <property type="entry name" value="HisKA"/>
    <property type="match status" value="1"/>
</dbReference>
<accession>A0A2W5MHI2</accession>
<comment type="caution">
    <text evidence="9">The sequence shown here is derived from an EMBL/GenBank/DDBJ whole genome shotgun (WGS) entry which is preliminary data.</text>
</comment>
<dbReference type="InterPro" id="IPR050736">
    <property type="entry name" value="Sensor_HK_Regulatory"/>
</dbReference>
<feature type="domain" description="Histidine kinase" evidence="8">
    <location>
        <begin position="351"/>
        <end position="569"/>
    </location>
</feature>
<feature type="transmembrane region" description="Helical" evidence="7">
    <location>
        <begin position="62"/>
        <end position="79"/>
    </location>
</feature>
<comment type="catalytic activity">
    <reaction evidence="1">
        <text>ATP + protein L-histidine = ADP + protein N-phospho-L-histidine.</text>
        <dbReference type="EC" id="2.7.13.3"/>
    </reaction>
</comment>
<reference evidence="9 10" key="1">
    <citation type="submission" date="2017-08" db="EMBL/GenBank/DDBJ databases">
        <title>Infants hospitalized years apart are colonized by the same room-sourced microbial strains.</title>
        <authorList>
            <person name="Brooks B."/>
            <person name="Olm M.R."/>
            <person name="Firek B.A."/>
            <person name="Baker R."/>
            <person name="Thomas B.C."/>
            <person name="Morowitz M.J."/>
            <person name="Banfield J.F."/>
        </authorList>
    </citation>
    <scope>NUCLEOTIDE SEQUENCE [LARGE SCALE GENOMIC DNA]</scope>
    <source>
        <strain evidence="9">S2_005_003_R2_43</strain>
    </source>
</reference>
<dbReference type="CDD" id="cd00075">
    <property type="entry name" value="HATPase"/>
    <property type="match status" value="1"/>
</dbReference>
<evidence type="ECO:0000256" key="5">
    <source>
        <dbReference type="ARBA" id="ARBA00022777"/>
    </source>
</evidence>
<dbReference type="Gene3D" id="3.30.565.10">
    <property type="entry name" value="Histidine kinase-like ATPase, C-terminal domain"/>
    <property type="match status" value="1"/>
</dbReference>
<dbReference type="InterPro" id="IPR036097">
    <property type="entry name" value="HisK_dim/P_sf"/>
</dbReference>
<dbReference type="GO" id="GO:0000155">
    <property type="term" value="F:phosphorelay sensor kinase activity"/>
    <property type="evidence" value="ECO:0007669"/>
    <property type="project" value="InterPro"/>
</dbReference>
<evidence type="ECO:0000256" key="7">
    <source>
        <dbReference type="SAM" id="Phobius"/>
    </source>
</evidence>
<dbReference type="Gene3D" id="3.30.450.20">
    <property type="entry name" value="PAS domain"/>
    <property type="match status" value="1"/>
</dbReference>
<keyword evidence="5 9" id="KW-0418">Kinase</keyword>
<dbReference type="SUPFAM" id="SSF55874">
    <property type="entry name" value="ATPase domain of HSP90 chaperone/DNA topoisomerase II/histidine kinase"/>
    <property type="match status" value="1"/>
</dbReference>
<keyword evidence="3" id="KW-0597">Phosphoprotein</keyword>
<gene>
    <name evidence="9" type="ORF">DI565_06345</name>
</gene>
<dbReference type="InterPro" id="IPR005467">
    <property type="entry name" value="His_kinase_dom"/>
</dbReference>
<dbReference type="InterPro" id="IPR036890">
    <property type="entry name" value="HATPase_C_sf"/>
</dbReference>
<evidence type="ECO:0000256" key="3">
    <source>
        <dbReference type="ARBA" id="ARBA00022553"/>
    </source>
</evidence>
<dbReference type="Proteomes" id="UP000249577">
    <property type="component" value="Unassembled WGS sequence"/>
</dbReference>
<name>A0A2W5MHI2_ANCNO</name>
<dbReference type="Pfam" id="PF02518">
    <property type="entry name" value="HATPase_c"/>
    <property type="match status" value="1"/>
</dbReference>
<keyword evidence="6" id="KW-0902">Two-component regulatory system</keyword>
<keyword evidence="7" id="KW-0472">Membrane</keyword>
<organism evidence="9 10">
    <name type="scientific">Ancylobacter novellus</name>
    <name type="common">Thiobacillus novellus</name>
    <dbReference type="NCBI Taxonomy" id="921"/>
    <lineage>
        <taxon>Bacteria</taxon>
        <taxon>Pseudomonadati</taxon>
        <taxon>Pseudomonadota</taxon>
        <taxon>Alphaproteobacteria</taxon>
        <taxon>Hyphomicrobiales</taxon>
        <taxon>Xanthobacteraceae</taxon>
        <taxon>Ancylobacter</taxon>
    </lineage>
</organism>
<keyword evidence="7" id="KW-0812">Transmembrane</keyword>
<dbReference type="InterPro" id="IPR000014">
    <property type="entry name" value="PAS"/>
</dbReference>
<dbReference type="SMART" id="SM00387">
    <property type="entry name" value="HATPase_c"/>
    <property type="match status" value="1"/>
</dbReference>
<dbReference type="AlphaFoldDB" id="A0A2W5MHI2"/>
<evidence type="ECO:0000256" key="2">
    <source>
        <dbReference type="ARBA" id="ARBA00012438"/>
    </source>
</evidence>
<dbReference type="InterPro" id="IPR003594">
    <property type="entry name" value="HATPase_dom"/>
</dbReference>
<dbReference type="SUPFAM" id="SSF55785">
    <property type="entry name" value="PYP-like sensor domain (PAS domain)"/>
    <property type="match status" value="1"/>
</dbReference>
<dbReference type="EC" id="2.7.13.3" evidence="2"/>
<dbReference type="PRINTS" id="PR00344">
    <property type="entry name" value="BCTRLSENSOR"/>
</dbReference>
<dbReference type="PANTHER" id="PTHR43711:SF26">
    <property type="entry name" value="SENSOR HISTIDINE KINASE RCSC"/>
    <property type="match status" value="1"/>
</dbReference>
<feature type="transmembrane region" description="Helical" evidence="7">
    <location>
        <begin position="86"/>
        <end position="106"/>
    </location>
</feature>
<dbReference type="CDD" id="cd00130">
    <property type="entry name" value="PAS"/>
    <property type="match status" value="1"/>
</dbReference>
<feature type="transmembrane region" description="Helical" evidence="7">
    <location>
        <begin position="165"/>
        <end position="187"/>
    </location>
</feature>
<dbReference type="InterPro" id="IPR035965">
    <property type="entry name" value="PAS-like_dom_sf"/>
</dbReference>
<keyword evidence="7" id="KW-1133">Transmembrane helix</keyword>
<dbReference type="Pfam" id="PF00512">
    <property type="entry name" value="HisKA"/>
    <property type="match status" value="1"/>
</dbReference>
<keyword evidence="4" id="KW-0808">Transferase</keyword>
<dbReference type="SMART" id="SM00091">
    <property type="entry name" value="PAS"/>
    <property type="match status" value="1"/>
</dbReference>